<organism evidence="2 3">
    <name type="scientific">Streptomyces monticola</name>
    <dbReference type="NCBI Taxonomy" id="2666263"/>
    <lineage>
        <taxon>Bacteria</taxon>
        <taxon>Bacillati</taxon>
        <taxon>Actinomycetota</taxon>
        <taxon>Actinomycetes</taxon>
        <taxon>Kitasatosporales</taxon>
        <taxon>Streptomycetaceae</taxon>
        <taxon>Streptomyces</taxon>
    </lineage>
</organism>
<name>A0ABW2JLN7_9ACTN</name>
<evidence type="ECO:0000256" key="1">
    <source>
        <dbReference type="SAM" id="MobiDB-lite"/>
    </source>
</evidence>
<feature type="region of interest" description="Disordered" evidence="1">
    <location>
        <begin position="37"/>
        <end position="62"/>
    </location>
</feature>
<gene>
    <name evidence="2" type="ORF">ACFQVC_19425</name>
</gene>
<proteinExistence type="predicted"/>
<comment type="caution">
    <text evidence="2">The sequence shown here is derived from an EMBL/GenBank/DDBJ whole genome shotgun (WGS) entry which is preliminary data.</text>
</comment>
<evidence type="ECO:0000313" key="3">
    <source>
        <dbReference type="Proteomes" id="UP001596523"/>
    </source>
</evidence>
<protein>
    <submittedName>
        <fullName evidence="2">Uncharacterized protein</fullName>
    </submittedName>
</protein>
<sequence length="84" mass="9261">MSAQPVGPHAPDVTYEQLRDHPRMGVPLYAIIDPRDGTITVHSGPDASSGEPRYGNTPRTYEFGDTVQLGKWTIDTSKFPRYGS</sequence>
<keyword evidence="3" id="KW-1185">Reference proteome</keyword>
<dbReference type="RefSeq" id="WP_381831733.1">
    <property type="nucleotide sequence ID" value="NZ_JBHTCF010000007.1"/>
</dbReference>
<evidence type="ECO:0000313" key="2">
    <source>
        <dbReference type="EMBL" id="MFC7306383.1"/>
    </source>
</evidence>
<dbReference type="EMBL" id="JBHTCF010000007">
    <property type="protein sequence ID" value="MFC7306383.1"/>
    <property type="molecule type" value="Genomic_DNA"/>
</dbReference>
<dbReference type="Proteomes" id="UP001596523">
    <property type="component" value="Unassembled WGS sequence"/>
</dbReference>
<reference evidence="3" key="1">
    <citation type="journal article" date="2019" name="Int. J. Syst. Evol. Microbiol.">
        <title>The Global Catalogue of Microorganisms (GCM) 10K type strain sequencing project: providing services to taxonomists for standard genome sequencing and annotation.</title>
        <authorList>
            <consortium name="The Broad Institute Genomics Platform"/>
            <consortium name="The Broad Institute Genome Sequencing Center for Infectious Disease"/>
            <person name="Wu L."/>
            <person name="Ma J."/>
        </authorList>
    </citation>
    <scope>NUCLEOTIDE SEQUENCE [LARGE SCALE GENOMIC DNA]</scope>
    <source>
        <strain evidence="3">SYNS20</strain>
    </source>
</reference>
<accession>A0ABW2JLN7</accession>